<organism evidence="2 3">
    <name type="scientific">Grimontia marina</name>
    <dbReference type="NCBI Taxonomy" id="646534"/>
    <lineage>
        <taxon>Bacteria</taxon>
        <taxon>Pseudomonadati</taxon>
        <taxon>Pseudomonadota</taxon>
        <taxon>Gammaproteobacteria</taxon>
        <taxon>Vibrionales</taxon>
        <taxon>Vibrionaceae</taxon>
        <taxon>Grimontia</taxon>
    </lineage>
</organism>
<dbReference type="RefSeq" id="WP_062714505.1">
    <property type="nucleotide sequence ID" value="NZ_CAWRCI010000069.1"/>
</dbReference>
<keyword evidence="3" id="KW-1185">Reference proteome</keyword>
<dbReference type="Proteomes" id="UP000073601">
    <property type="component" value="Unassembled WGS sequence"/>
</dbReference>
<dbReference type="EMBL" id="FIZY01000069">
    <property type="protein sequence ID" value="CZF86540.1"/>
    <property type="molecule type" value="Genomic_DNA"/>
</dbReference>
<feature type="transmembrane region" description="Helical" evidence="1">
    <location>
        <begin position="16"/>
        <end position="38"/>
    </location>
</feature>
<gene>
    <name evidence="2" type="ORF">GMA8713_04574</name>
</gene>
<keyword evidence="1" id="KW-0812">Transmembrane</keyword>
<proteinExistence type="predicted"/>
<feature type="transmembrane region" description="Helical" evidence="1">
    <location>
        <begin position="160"/>
        <end position="182"/>
    </location>
</feature>
<feature type="transmembrane region" description="Helical" evidence="1">
    <location>
        <begin position="135"/>
        <end position="154"/>
    </location>
</feature>
<dbReference type="AlphaFoldDB" id="A0A128FIZ1"/>
<feature type="transmembrane region" description="Helical" evidence="1">
    <location>
        <begin position="91"/>
        <end position="111"/>
    </location>
</feature>
<reference evidence="3" key="1">
    <citation type="submission" date="2016-02" db="EMBL/GenBank/DDBJ databases">
        <authorList>
            <person name="Rodrigo-Torres Lidia"/>
            <person name="Arahal R.David."/>
        </authorList>
    </citation>
    <scope>NUCLEOTIDE SEQUENCE [LARGE SCALE GENOMIC DNA]</scope>
    <source>
        <strain evidence="3">CECT 8713</strain>
    </source>
</reference>
<evidence type="ECO:0000313" key="2">
    <source>
        <dbReference type="EMBL" id="CZF86540.1"/>
    </source>
</evidence>
<keyword evidence="1" id="KW-0472">Membrane</keyword>
<protein>
    <submittedName>
        <fullName evidence="2">Uncharacterized protein</fullName>
    </submittedName>
</protein>
<dbReference type="OrthoDB" id="6088222at2"/>
<sequence>MEELFSASNIKSTITLMHIIGLIFGLGGAWFIDGYIILNRKSLMNEENLKLIEGMSKFVVLGVSLLWISGLSFVAFYYFYTPEFLGNEKVIGKAFIVMVLTINGFLIHSQVMKGIHEMKGKEFAELFDCEQSKKFLIVGTVSFVSWLFPLVIGVSKSLNFSTPATSIILFYLLFLVASLMVSGKVMRKYMSRTRCA</sequence>
<evidence type="ECO:0000313" key="3">
    <source>
        <dbReference type="Proteomes" id="UP000073601"/>
    </source>
</evidence>
<keyword evidence="1" id="KW-1133">Transmembrane helix</keyword>
<accession>A0A128FIZ1</accession>
<evidence type="ECO:0000256" key="1">
    <source>
        <dbReference type="SAM" id="Phobius"/>
    </source>
</evidence>
<feature type="transmembrane region" description="Helical" evidence="1">
    <location>
        <begin position="58"/>
        <end position="79"/>
    </location>
</feature>
<name>A0A128FIZ1_9GAMM</name>